<dbReference type="InterPro" id="IPR029058">
    <property type="entry name" value="AB_hydrolase_fold"/>
</dbReference>
<dbReference type="InterPro" id="IPR050261">
    <property type="entry name" value="FrsA_esterase"/>
</dbReference>
<organism evidence="4 5">
    <name type="scientific">Enterococcus mundtii</name>
    <dbReference type="NCBI Taxonomy" id="53346"/>
    <lineage>
        <taxon>Bacteria</taxon>
        <taxon>Bacillati</taxon>
        <taxon>Bacillota</taxon>
        <taxon>Bacilli</taxon>
        <taxon>Lactobacillales</taxon>
        <taxon>Enterococcaceae</taxon>
        <taxon>Enterococcus</taxon>
    </lineage>
</organism>
<dbReference type="PANTHER" id="PTHR22946">
    <property type="entry name" value="DIENELACTONE HYDROLASE DOMAIN-CONTAINING PROTEIN-RELATED"/>
    <property type="match status" value="1"/>
</dbReference>
<reference evidence="4 5" key="1">
    <citation type="submission" date="2019-07" db="EMBL/GenBank/DDBJ databases">
        <title>antibiotic susceptibility of plant-derived lactic acid bacteria.</title>
        <authorList>
            <person name="Sugiyama M."/>
            <person name="Noda M."/>
        </authorList>
    </citation>
    <scope>NUCLEOTIDE SEQUENCE [LARGE SCALE GENOMIC DNA]</scope>
    <source>
        <strain evidence="4 5">15-1A</strain>
    </source>
</reference>
<dbReference type="InterPro" id="IPR000073">
    <property type="entry name" value="AB_hydrolase_1"/>
</dbReference>
<sequence length="279" mass="31831">MPCTSHAKFMVVFTVNQSNENQVNQSVNPIILKRTIKNIPVLEVVQKELKTEKIPVVIYYHGWQTSKELVLTQGRKMAKKGMRVLLPDAMNHGERKQPVSKIPSFTFWSSIYGNLFEFDTLIEHLKKRELLSDKLAVGGVSMGGMTTCALLAKHPEITGGICLMGSPSPLEYGEEISRRAQEFQYKLPVDYFDLISWVNQYDLSLQPEKLAGRPLFFWHGEKDEKIPFRQVSKFVKKNQDKSYGKGIVFRASSEKRHMVEVPLMDEAADFLSQMMAVSI</sequence>
<evidence type="ECO:0000313" key="5">
    <source>
        <dbReference type="Proteomes" id="UP000509460"/>
    </source>
</evidence>
<gene>
    <name evidence="4" type="ORF">EM151A_2802</name>
</gene>
<dbReference type="EMBL" id="AP019810">
    <property type="protein sequence ID" value="BBM15963.1"/>
    <property type="molecule type" value="Genomic_DNA"/>
</dbReference>
<dbReference type="Proteomes" id="UP000509460">
    <property type="component" value="Chromosome"/>
</dbReference>
<protein>
    <submittedName>
        <fullName evidence="4">Hydrolase of the alpha, beta superfamily</fullName>
    </submittedName>
</protein>
<dbReference type="SUPFAM" id="SSF53474">
    <property type="entry name" value="alpha/beta-Hydrolases"/>
    <property type="match status" value="1"/>
</dbReference>
<dbReference type="GO" id="GO:0052689">
    <property type="term" value="F:carboxylic ester hydrolase activity"/>
    <property type="evidence" value="ECO:0007669"/>
    <property type="project" value="UniProtKB-ARBA"/>
</dbReference>
<feature type="domain" description="AB hydrolase-1" evidence="3">
    <location>
        <begin position="55"/>
        <end position="187"/>
    </location>
</feature>
<dbReference type="Pfam" id="PF00561">
    <property type="entry name" value="Abhydrolase_1"/>
    <property type="match status" value="1"/>
</dbReference>
<accession>A0AAI8RC33</accession>
<evidence type="ECO:0000256" key="1">
    <source>
        <dbReference type="ARBA" id="ARBA00022801"/>
    </source>
</evidence>
<evidence type="ECO:0000313" key="4">
    <source>
        <dbReference type="EMBL" id="BBM15963.1"/>
    </source>
</evidence>
<proteinExistence type="inferred from homology"/>
<dbReference type="AlphaFoldDB" id="A0AAI8RC33"/>
<comment type="similarity">
    <text evidence="2">Belongs to the AB hydrolase superfamily. FUS2 hydrolase family.</text>
</comment>
<evidence type="ECO:0000256" key="2">
    <source>
        <dbReference type="ARBA" id="ARBA00038115"/>
    </source>
</evidence>
<evidence type="ECO:0000259" key="3">
    <source>
        <dbReference type="Pfam" id="PF00561"/>
    </source>
</evidence>
<name>A0AAI8RC33_ENTMU</name>
<dbReference type="PANTHER" id="PTHR22946:SF9">
    <property type="entry name" value="POLYKETIDE TRANSFERASE AF380"/>
    <property type="match status" value="1"/>
</dbReference>
<keyword evidence="1 4" id="KW-0378">Hydrolase</keyword>
<dbReference type="Gene3D" id="3.40.50.1820">
    <property type="entry name" value="alpha/beta hydrolase"/>
    <property type="match status" value="1"/>
</dbReference>